<reference evidence="3" key="1">
    <citation type="submission" date="2023-02" db="EMBL/GenBank/DDBJ databases">
        <title>Description of Roseinatronobacter alkalisoli sp. nov., an alkaliphilic bacerium isolated from soda soil.</title>
        <authorList>
            <person name="Wei W."/>
        </authorList>
    </citation>
    <scope>NUCLEOTIDE SEQUENCE</scope>
    <source>
        <strain evidence="3">HJB301</strain>
    </source>
</reference>
<dbReference type="Pfam" id="PF08240">
    <property type="entry name" value="ADH_N"/>
    <property type="match status" value="1"/>
</dbReference>
<evidence type="ECO:0000259" key="2">
    <source>
        <dbReference type="SMART" id="SM00829"/>
    </source>
</evidence>
<dbReference type="RefSeq" id="WP_274353513.1">
    <property type="nucleotide sequence ID" value="NZ_JAQZSM010000020.1"/>
</dbReference>
<name>A0ABT5TCI9_9RHOB</name>
<evidence type="ECO:0000313" key="4">
    <source>
        <dbReference type="Proteomes" id="UP001431784"/>
    </source>
</evidence>
<dbReference type="InterPro" id="IPR050129">
    <property type="entry name" value="Zn_alcohol_dh"/>
</dbReference>
<dbReference type="Gene3D" id="3.90.180.10">
    <property type="entry name" value="Medium-chain alcohol dehydrogenases, catalytic domain"/>
    <property type="match status" value="1"/>
</dbReference>
<evidence type="ECO:0000313" key="3">
    <source>
        <dbReference type="EMBL" id="MDD7972839.1"/>
    </source>
</evidence>
<proteinExistence type="predicted"/>
<sequence>MSTMRAARLHEVGAPMQIDEVQKPRATGADVVVEVRACGMVPNLANVLANWESWYPQMPLPPRPAIHGLDAVGIVHEVGEKVMSVNVGDRVYVNPGRSCGGCAMCMSGQPQKCDHWTLNGYFGYNENSLRVFERYPQGGFCQYMTAPANALVRIPDNIEFRQATRFGYLGTSYSALRKCGSLAGKKLVINGATGTLGVGATLFALAQGIGKIYAIARGKPLLDRLKALDPDRIEIFSNRDGSSREWIMAQTGGLGADFMLDTLGAVADLSSMKDAMGGLRRGGRLVNIGGTAGDLQVDVKWWMDEQIELIGSVWFTVAEGYEMAGMFATGAVDLGVLETQSWPLADINEGISGAANGNGGFTSYLIEID</sequence>
<organism evidence="3 4">
    <name type="scientific">Roseinatronobacter alkalisoli</name>
    <dbReference type="NCBI Taxonomy" id="3028235"/>
    <lineage>
        <taxon>Bacteria</taxon>
        <taxon>Pseudomonadati</taxon>
        <taxon>Pseudomonadota</taxon>
        <taxon>Alphaproteobacteria</taxon>
        <taxon>Rhodobacterales</taxon>
        <taxon>Paracoccaceae</taxon>
        <taxon>Roseinatronobacter</taxon>
    </lineage>
</organism>
<gene>
    <name evidence="3" type="ORF">PUT78_17230</name>
</gene>
<comment type="caution">
    <text evidence="3">The sequence shown here is derived from an EMBL/GenBank/DDBJ whole genome shotgun (WGS) entry which is preliminary data.</text>
</comment>
<keyword evidence="4" id="KW-1185">Reference proteome</keyword>
<dbReference type="Pfam" id="PF00107">
    <property type="entry name" value="ADH_zinc_N"/>
    <property type="match status" value="1"/>
</dbReference>
<dbReference type="InterPro" id="IPR020843">
    <property type="entry name" value="ER"/>
</dbReference>
<dbReference type="Proteomes" id="UP001431784">
    <property type="component" value="Unassembled WGS sequence"/>
</dbReference>
<accession>A0ABT5TCI9</accession>
<dbReference type="InterPro" id="IPR011032">
    <property type="entry name" value="GroES-like_sf"/>
</dbReference>
<dbReference type="InterPro" id="IPR013149">
    <property type="entry name" value="ADH-like_C"/>
</dbReference>
<feature type="domain" description="Enoyl reductase (ER)" evidence="2">
    <location>
        <begin position="13"/>
        <end position="359"/>
    </location>
</feature>
<dbReference type="SUPFAM" id="SSF51735">
    <property type="entry name" value="NAD(P)-binding Rossmann-fold domains"/>
    <property type="match status" value="1"/>
</dbReference>
<evidence type="ECO:0000256" key="1">
    <source>
        <dbReference type="ARBA" id="ARBA00023002"/>
    </source>
</evidence>
<dbReference type="InterPro" id="IPR013154">
    <property type="entry name" value="ADH-like_N"/>
</dbReference>
<dbReference type="SMART" id="SM00829">
    <property type="entry name" value="PKS_ER"/>
    <property type="match status" value="1"/>
</dbReference>
<dbReference type="SUPFAM" id="SSF50129">
    <property type="entry name" value="GroES-like"/>
    <property type="match status" value="1"/>
</dbReference>
<dbReference type="InterPro" id="IPR036291">
    <property type="entry name" value="NAD(P)-bd_dom_sf"/>
</dbReference>
<keyword evidence="1" id="KW-0560">Oxidoreductase</keyword>
<protein>
    <submittedName>
        <fullName evidence="3">Alcohol dehydrogenase catalytic domain-containing protein</fullName>
    </submittedName>
</protein>
<dbReference type="EMBL" id="JAQZSM010000020">
    <property type="protein sequence ID" value="MDD7972839.1"/>
    <property type="molecule type" value="Genomic_DNA"/>
</dbReference>
<dbReference type="PANTHER" id="PTHR43401:SF5">
    <property type="entry name" value="ALCOHOL DEHYDROGENASE-RELATED"/>
    <property type="match status" value="1"/>
</dbReference>
<dbReference type="PANTHER" id="PTHR43401">
    <property type="entry name" value="L-THREONINE 3-DEHYDROGENASE"/>
    <property type="match status" value="1"/>
</dbReference>